<dbReference type="Pfam" id="PF00535">
    <property type="entry name" value="Glycos_transf_2"/>
    <property type="match status" value="1"/>
</dbReference>
<reference evidence="2" key="1">
    <citation type="submission" date="2020-02" db="EMBL/GenBank/DDBJ databases">
        <authorList>
            <person name="Meier V. D."/>
        </authorList>
    </citation>
    <scope>NUCLEOTIDE SEQUENCE</scope>
    <source>
        <strain evidence="2">AVDCRST_MAG81</strain>
    </source>
</reference>
<accession>A0A6J4VWD1</accession>
<feature type="domain" description="Glycosyltransferase 2-like" evidence="1">
    <location>
        <begin position="5"/>
        <end position="158"/>
    </location>
</feature>
<dbReference type="AlphaFoldDB" id="A0A6J4VWD1"/>
<dbReference type="SUPFAM" id="SSF53448">
    <property type="entry name" value="Nucleotide-diphospho-sugar transferases"/>
    <property type="match status" value="1"/>
</dbReference>
<dbReference type="EC" id="2.1.1.80" evidence="2"/>
<dbReference type="GO" id="GO:0032259">
    <property type="term" value="P:methylation"/>
    <property type="evidence" value="ECO:0007669"/>
    <property type="project" value="UniProtKB-KW"/>
</dbReference>
<gene>
    <name evidence="2" type="ORF">AVDCRST_MAG81-5102</name>
</gene>
<dbReference type="InterPro" id="IPR001173">
    <property type="entry name" value="Glyco_trans_2-like"/>
</dbReference>
<dbReference type="InterPro" id="IPR029044">
    <property type="entry name" value="Nucleotide-diphossugar_trans"/>
</dbReference>
<dbReference type="Gene3D" id="3.90.550.10">
    <property type="entry name" value="Spore Coat Polysaccharide Biosynthesis Protein SpsA, Chain A"/>
    <property type="match status" value="1"/>
</dbReference>
<evidence type="ECO:0000313" key="2">
    <source>
        <dbReference type="EMBL" id="CAA9590060.1"/>
    </source>
</evidence>
<proteinExistence type="predicted"/>
<dbReference type="EMBL" id="CADCWO010000257">
    <property type="protein sequence ID" value="CAA9590060.1"/>
    <property type="molecule type" value="Genomic_DNA"/>
</dbReference>
<evidence type="ECO:0000259" key="1">
    <source>
        <dbReference type="Pfam" id="PF00535"/>
    </source>
</evidence>
<dbReference type="CDD" id="cd00761">
    <property type="entry name" value="Glyco_tranf_GTA_type"/>
    <property type="match status" value="1"/>
</dbReference>
<keyword evidence="2" id="KW-0489">Methyltransferase</keyword>
<sequence>MTLAVTIPTRNRPHKLYRCLSALAAARKQLAFPVQVCDSSDTEKLQTKVRKVCEPFNFVSYHPHKGKNVAAARNICAKVVDADLIVNVDDDVYVKPDAISQLFNAYNAASQPRVVAGSVAWGDDWSAPIVMRPIGYGRKAAPGEAPDFLIGAFFIYPRAFALAWPWNERIRTSDDRFMGALWRSKGVQLLYEPCAQAVHDQQHVSYDVKEQESHIYANLFDTLIANPNPMRCVSYELLGFAAGAKLYFRKPASALAYIRAWIKGHRALLRDWQFLQRYR</sequence>
<dbReference type="GO" id="GO:0008983">
    <property type="term" value="F:protein-glutamate O-methyltransferase activity"/>
    <property type="evidence" value="ECO:0007669"/>
    <property type="project" value="UniProtKB-EC"/>
</dbReference>
<name>A0A6J4VWD1_9CYAN</name>
<protein>
    <submittedName>
        <fullName evidence="2">Chemotaxis protein methyltransferase CheR</fullName>
        <ecNumber evidence="2">2.1.1.80</ecNumber>
    </submittedName>
</protein>
<organism evidence="2">
    <name type="scientific">uncultured Synechococcales cyanobacterium</name>
    <dbReference type="NCBI Taxonomy" id="1936017"/>
    <lineage>
        <taxon>Bacteria</taxon>
        <taxon>Bacillati</taxon>
        <taxon>Cyanobacteriota</taxon>
        <taxon>Cyanophyceae</taxon>
        <taxon>Synechococcales</taxon>
        <taxon>environmental samples</taxon>
    </lineage>
</organism>
<keyword evidence="2" id="KW-0808">Transferase</keyword>